<evidence type="ECO:0000313" key="3">
    <source>
        <dbReference type="Proteomes" id="UP000318995"/>
    </source>
</evidence>
<dbReference type="InterPro" id="IPR000182">
    <property type="entry name" value="GNAT_dom"/>
</dbReference>
<dbReference type="AlphaFoldDB" id="A0A5C5VWF2"/>
<keyword evidence="3" id="KW-1185">Reference proteome</keyword>
<dbReference type="PROSITE" id="PS51186">
    <property type="entry name" value="GNAT"/>
    <property type="match status" value="1"/>
</dbReference>
<organism evidence="2 3">
    <name type="scientific">Botrimarina hoheduenensis</name>
    <dbReference type="NCBI Taxonomy" id="2528000"/>
    <lineage>
        <taxon>Bacteria</taxon>
        <taxon>Pseudomonadati</taxon>
        <taxon>Planctomycetota</taxon>
        <taxon>Planctomycetia</taxon>
        <taxon>Pirellulales</taxon>
        <taxon>Lacipirellulaceae</taxon>
        <taxon>Botrimarina</taxon>
    </lineage>
</organism>
<accession>A0A5C5VWF2</accession>
<dbReference type="CDD" id="cd04301">
    <property type="entry name" value="NAT_SF"/>
    <property type="match status" value="1"/>
</dbReference>
<evidence type="ECO:0000313" key="2">
    <source>
        <dbReference type="EMBL" id="TWT42948.1"/>
    </source>
</evidence>
<dbReference type="Gene3D" id="3.40.630.30">
    <property type="match status" value="1"/>
</dbReference>
<comment type="caution">
    <text evidence="2">The sequence shown here is derived from an EMBL/GenBank/DDBJ whole genome shotgun (WGS) entry which is preliminary data.</text>
</comment>
<proteinExistence type="predicted"/>
<evidence type="ECO:0000259" key="1">
    <source>
        <dbReference type="PROSITE" id="PS51186"/>
    </source>
</evidence>
<reference evidence="2 3" key="1">
    <citation type="submission" date="2019-02" db="EMBL/GenBank/DDBJ databases">
        <title>Deep-cultivation of Planctomycetes and their phenomic and genomic characterization uncovers novel biology.</title>
        <authorList>
            <person name="Wiegand S."/>
            <person name="Jogler M."/>
            <person name="Boedeker C."/>
            <person name="Pinto D."/>
            <person name="Vollmers J."/>
            <person name="Rivas-Marin E."/>
            <person name="Kohn T."/>
            <person name="Peeters S.H."/>
            <person name="Heuer A."/>
            <person name="Rast P."/>
            <person name="Oberbeckmann S."/>
            <person name="Bunk B."/>
            <person name="Jeske O."/>
            <person name="Meyerdierks A."/>
            <person name="Storesund J.E."/>
            <person name="Kallscheuer N."/>
            <person name="Luecker S."/>
            <person name="Lage O.M."/>
            <person name="Pohl T."/>
            <person name="Merkel B.J."/>
            <person name="Hornburger P."/>
            <person name="Mueller R.-W."/>
            <person name="Bruemmer F."/>
            <person name="Labrenz M."/>
            <person name="Spormann A.M."/>
            <person name="Op Den Camp H."/>
            <person name="Overmann J."/>
            <person name="Amann R."/>
            <person name="Jetten M.S.M."/>
            <person name="Mascher T."/>
            <person name="Medema M.H."/>
            <person name="Devos D.P."/>
            <person name="Kaster A.-K."/>
            <person name="Ovreas L."/>
            <person name="Rohde M."/>
            <person name="Galperin M.Y."/>
            <person name="Jogler C."/>
        </authorList>
    </citation>
    <scope>NUCLEOTIDE SEQUENCE [LARGE SCALE GENOMIC DNA]</scope>
    <source>
        <strain evidence="2 3">Pla111</strain>
    </source>
</reference>
<dbReference type="EMBL" id="SJPH01000005">
    <property type="protein sequence ID" value="TWT42948.1"/>
    <property type="molecule type" value="Genomic_DNA"/>
</dbReference>
<dbReference type="Proteomes" id="UP000318995">
    <property type="component" value="Unassembled WGS sequence"/>
</dbReference>
<feature type="domain" description="N-acetyltransferase" evidence="1">
    <location>
        <begin position="12"/>
        <end position="179"/>
    </location>
</feature>
<dbReference type="GO" id="GO:0016747">
    <property type="term" value="F:acyltransferase activity, transferring groups other than amino-acyl groups"/>
    <property type="evidence" value="ECO:0007669"/>
    <property type="project" value="InterPro"/>
</dbReference>
<protein>
    <recommendedName>
        <fullName evidence="1">N-acetyltransferase domain-containing protein</fullName>
    </recommendedName>
</protein>
<dbReference type="Pfam" id="PF13527">
    <property type="entry name" value="Acetyltransf_9"/>
    <property type="match status" value="1"/>
</dbReference>
<gene>
    <name evidence="2" type="ORF">Pla111_25860</name>
</gene>
<dbReference type="InterPro" id="IPR016181">
    <property type="entry name" value="Acyl_CoA_acyltransferase"/>
</dbReference>
<sequence>MSITMNPTVIATELPRVSHADALAIGTLLDTIWPHDDRGPEDRARKLIDIGNRYEGPAQRQPLSLVVWDDSLVVAHALVFERVITLGPKPLSALALAGVATHPDCRGRGLGEVVVQAAFDRVDQGLFPLSLFQTSLAVENFYTRLGAKRVENPVVNSHNADDPNTNPFWDDIVMRYPAGGAWSDETIDLCGPGY</sequence>
<name>A0A5C5VWF2_9BACT</name>
<dbReference type="SUPFAM" id="SSF55729">
    <property type="entry name" value="Acyl-CoA N-acyltransferases (Nat)"/>
    <property type="match status" value="1"/>
</dbReference>